<dbReference type="EMBL" id="ML170156">
    <property type="protein sequence ID" value="TDL29501.1"/>
    <property type="molecule type" value="Genomic_DNA"/>
</dbReference>
<comment type="subcellular location">
    <subcellularLocation>
        <location evidence="1">Nucleus</location>
    </subcellularLocation>
</comment>
<dbReference type="InterPro" id="IPR019163">
    <property type="entry name" value="THO_Thoc5"/>
</dbReference>
<evidence type="ECO:0000256" key="4">
    <source>
        <dbReference type="SAM" id="Coils"/>
    </source>
</evidence>
<dbReference type="AlphaFoldDB" id="A0A4R5XEI0"/>
<keyword evidence="3" id="KW-0539">Nucleus</keyword>
<protein>
    <recommendedName>
        <fullName evidence="8">Fms interacting protein</fullName>
    </recommendedName>
</protein>
<evidence type="ECO:0000313" key="7">
    <source>
        <dbReference type="Proteomes" id="UP000294933"/>
    </source>
</evidence>
<proteinExistence type="inferred from homology"/>
<organism evidence="6 7">
    <name type="scientific">Rickenella mellea</name>
    <dbReference type="NCBI Taxonomy" id="50990"/>
    <lineage>
        <taxon>Eukaryota</taxon>
        <taxon>Fungi</taxon>
        <taxon>Dikarya</taxon>
        <taxon>Basidiomycota</taxon>
        <taxon>Agaricomycotina</taxon>
        <taxon>Agaricomycetes</taxon>
        <taxon>Hymenochaetales</taxon>
        <taxon>Rickenellaceae</taxon>
        <taxon>Rickenella</taxon>
    </lineage>
</organism>
<evidence type="ECO:0000256" key="3">
    <source>
        <dbReference type="ARBA" id="ARBA00023242"/>
    </source>
</evidence>
<gene>
    <name evidence="6" type="ORF">BD410DRAFT_758385</name>
</gene>
<evidence type="ECO:0000313" key="6">
    <source>
        <dbReference type="EMBL" id="TDL29501.1"/>
    </source>
</evidence>
<evidence type="ECO:0000256" key="2">
    <source>
        <dbReference type="ARBA" id="ARBA00008044"/>
    </source>
</evidence>
<dbReference type="OrthoDB" id="20582at2759"/>
<evidence type="ECO:0008006" key="8">
    <source>
        <dbReference type="Google" id="ProtNLM"/>
    </source>
</evidence>
<dbReference type="GO" id="GO:0003729">
    <property type="term" value="F:mRNA binding"/>
    <property type="evidence" value="ECO:0007669"/>
    <property type="project" value="TreeGrafter"/>
</dbReference>
<accession>A0A4R5XEI0</accession>
<feature type="region of interest" description="Disordered" evidence="5">
    <location>
        <begin position="1"/>
        <end position="29"/>
    </location>
</feature>
<feature type="region of interest" description="Disordered" evidence="5">
    <location>
        <begin position="212"/>
        <end position="245"/>
    </location>
</feature>
<name>A0A4R5XEI0_9AGAM</name>
<dbReference type="Pfam" id="PF09766">
    <property type="entry name" value="FmiP_Thoc5"/>
    <property type="match status" value="1"/>
</dbReference>
<dbReference type="PANTHER" id="PTHR13375">
    <property type="entry name" value="FMS INTERACTING PROTEIN"/>
    <property type="match status" value="1"/>
</dbReference>
<evidence type="ECO:0000256" key="5">
    <source>
        <dbReference type="SAM" id="MobiDB-lite"/>
    </source>
</evidence>
<dbReference type="STRING" id="50990.A0A4R5XEI0"/>
<sequence>MAVDLKTEPNDSDTSMADASNDLPMPPTPDAVVEQLQDLVSSHYLNVEPSTVHIRAAALFARLKALNRAANAAARARKQATADARHEMDQTHLGLQNLLYEKRHLEREIDKCRQFASIYQDVPFHSLEEFEELAPVEARTEEVMRNEHQLMLNRLSFELAERQRLDLKKKELLQQKEELLKQSRIKLATMESVKTQIDALMKAFNFLSTDSKRRSDSNEYTDSIGSSKESRRNGPSNIINRRRIS</sequence>
<comment type="similarity">
    <text evidence="2">Belongs to the THOC5 family.</text>
</comment>
<evidence type="ECO:0000256" key="1">
    <source>
        <dbReference type="ARBA" id="ARBA00004123"/>
    </source>
</evidence>
<reference evidence="6 7" key="1">
    <citation type="submission" date="2018-06" db="EMBL/GenBank/DDBJ databases">
        <title>A transcriptomic atlas of mushroom development highlights an independent origin of complex multicellularity.</title>
        <authorList>
            <consortium name="DOE Joint Genome Institute"/>
            <person name="Krizsan K."/>
            <person name="Almasi E."/>
            <person name="Merenyi Z."/>
            <person name="Sahu N."/>
            <person name="Viragh M."/>
            <person name="Koszo T."/>
            <person name="Mondo S."/>
            <person name="Kiss B."/>
            <person name="Balint B."/>
            <person name="Kues U."/>
            <person name="Barry K."/>
            <person name="Hegedus J.C."/>
            <person name="Henrissat B."/>
            <person name="Johnson J."/>
            <person name="Lipzen A."/>
            <person name="Ohm R."/>
            <person name="Nagy I."/>
            <person name="Pangilinan J."/>
            <person name="Yan J."/>
            <person name="Xiong Y."/>
            <person name="Grigoriev I.V."/>
            <person name="Hibbett D.S."/>
            <person name="Nagy L.G."/>
        </authorList>
    </citation>
    <scope>NUCLEOTIDE SEQUENCE [LARGE SCALE GENOMIC DNA]</scope>
    <source>
        <strain evidence="6 7">SZMC22713</strain>
    </source>
</reference>
<keyword evidence="7" id="KW-1185">Reference proteome</keyword>
<dbReference type="Proteomes" id="UP000294933">
    <property type="component" value="Unassembled WGS sequence"/>
</dbReference>
<dbReference type="GO" id="GO:0000445">
    <property type="term" value="C:THO complex part of transcription export complex"/>
    <property type="evidence" value="ECO:0007669"/>
    <property type="project" value="TreeGrafter"/>
</dbReference>
<keyword evidence="4" id="KW-0175">Coiled coil</keyword>
<dbReference type="VEuPathDB" id="FungiDB:BD410DRAFT_758385"/>
<dbReference type="GO" id="GO:0006406">
    <property type="term" value="P:mRNA export from nucleus"/>
    <property type="evidence" value="ECO:0007669"/>
    <property type="project" value="TreeGrafter"/>
</dbReference>
<dbReference type="PANTHER" id="PTHR13375:SF3">
    <property type="entry name" value="THO COMPLEX SUBUNIT 5 HOMOLOG"/>
    <property type="match status" value="1"/>
</dbReference>
<feature type="coiled-coil region" evidence="4">
    <location>
        <begin position="162"/>
        <end position="193"/>
    </location>
</feature>
<feature type="compositionally biased region" description="Polar residues" evidence="5">
    <location>
        <begin position="218"/>
        <end position="239"/>
    </location>
</feature>